<dbReference type="EMBL" id="WELI01000011">
    <property type="protein sequence ID" value="KAB7727372.1"/>
    <property type="molecule type" value="Genomic_DNA"/>
</dbReference>
<dbReference type="InterPro" id="IPR036278">
    <property type="entry name" value="Sialidase_sf"/>
</dbReference>
<proteinExistence type="predicted"/>
<accession>A0A7J5TW58</accession>
<dbReference type="InterPro" id="IPR011040">
    <property type="entry name" value="Sialidase"/>
</dbReference>
<keyword evidence="1" id="KW-0732">Signal</keyword>
<dbReference type="RefSeq" id="WP_152126448.1">
    <property type="nucleotide sequence ID" value="NZ_WELI01000011.1"/>
</dbReference>
<feature type="signal peptide" evidence="1">
    <location>
        <begin position="1"/>
        <end position="17"/>
    </location>
</feature>
<evidence type="ECO:0000313" key="3">
    <source>
        <dbReference type="EMBL" id="KAB7727372.1"/>
    </source>
</evidence>
<sequence>MKKGLFWLGMIATGAFAQPTTPVMEPVAQATLPRFTTDHQNRPVVAWVSTEKNGPVLCYRVSADGGRSFGPVVKVPTPTGTAVHSEGRPQVAFRVDGTVLATFEVRKPTEAQPRAGDILYRTSADGGQSWSDLKPLHKSVRVGGSHSFHDLTRLPNGEIGAVWLDEKLPGREGRTVLFSQTGPDGQFGAEVLLDSNACQCCRTSLVVGPGGSVYAAYRDLLPDGTRDIGYVRSMDGGRSFSAPALLYPDRWNIRACPHSGAQLVAHPSGVWATWFSGAEVGGGIRLKSLDAAGLAFNPAQPAMRYPQAACTATGQLALCWEEWMGEGEEAYRKLGLKLGDGPVQYLTPPGQIATQPTLLATQSGLLLAYTVLNGSESVLRVVRIQ</sequence>
<dbReference type="CDD" id="cd15482">
    <property type="entry name" value="Sialidase_non-viral"/>
    <property type="match status" value="1"/>
</dbReference>
<keyword evidence="4" id="KW-1185">Reference proteome</keyword>
<gene>
    <name evidence="3" type="ORF">F5984_22375</name>
</gene>
<comment type="caution">
    <text evidence="3">The sequence shown here is derived from an EMBL/GenBank/DDBJ whole genome shotgun (WGS) entry which is preliminary data.</text>
</comment>
<evidence type="ECO:0000313" key="4">
    <source>
        <dbReference type="Proteomes" id="UP000488299"/>
    </source>
</evidence>
<dbReference type="Gene3D" id="2.120.10.10">
    <property type="match status" value="1"/>
</dbReference>
<evidence type="ECO:0000259" key="2">
    <source>
        <dbReference type="Pfam" id="PF13088"/>
    </source>
</evidence>
<evidence type="ECO:0000256" key="1">
    <source>
        <dbReference type="SAM" id="SignalP"/>
    </source>
</evidence>
<dbReference type="Pfam" id="PF13088">
    <property type="entry name" value="BNR_2"/>
    <property type="match status" value="1"/>
</dbReference>
<dbReference type="Proteomes" id="UP000488299">
    <property type="component" value="Unassembled WGS sequence"/>
</dbReference>
<name>A0A7J5TW58_9BACT</name>
<reference evidence="3 4" key="1">
    <citation type="submission" date="2019-10" db="EMBL/GenBank/DDBJ databases">
        <title>Rudanella paleaurantiibacter sp. nov., isolated from sludge.</title>
        <authorList>
            <person name="Xu S.Q."/>
        </authorList>
    </citation>
    <scope>NUCLEOTIDE SEQUENCE [LARGE SCALE GENOMIC DNA]</scope>
    <source>
        <strain evidence="3 4">HX-22-17</strain>
    </source>
</reference>
<dbReference type="AlphaFoldDB" id="A0A7J5TW58"/>
<feature type="domain" description="Sialidase" evidence="2">
    <location>
        <begin position="73"/>
        <end position="269"/>
    </location>
</feature>
<dbReference type="SUPFAM" id="SSF50939">
    <property type="entry name" value="Sialidases"/>
    <property type="match status" value="1"/>
</dbReference>
<organism evidence="3 4">
    <name type="scientific">Rudanella paleaurantiibacter</name>
    <dbReference type="NCBI Taxonomy" id="2614655"/>
    <lineage>
        <taxon>Bacteria</taxon>
        <taxon>Pseudomonadati</taxon>
        <taxon>Bacteroidota</taxon>
        <taxon>Cytophagia</taxon>
        <taxon>Cytophagales</taxon>
        <taxon>Cytophagaceae</taxon>
        <taxon>Rudanella</taxon>
    </lineage>
</organism>
<protein>
    <submittedName>
        <fullName evidence="3">Exo-alpha-sialidase</fullName>
    </submittedName>
</protein>
<feature type="chain" id="PRO_5029489673" evidence="1">
    <location>
        <begin position="18"/>
        <end position="385"/>
    </location>
</feature>